<organism evidence="2 3">
    <name type="scientific">Sphingobium nicotianae</name>
    <dbReference type="NCBI Taxonomy" id="2782607"/>
    <lineage>
        <taxon>Bacteria</taxon>
        <taxon>Pseudomonadati</taxon>
        <taxon>Pseudomonadota</taxon>
        <taxon>Alphaproteobacteria</taxon>
        <taxon>Sphingomonadales</taxon>
        <taxon>Sphingomonadaceae</taxon>
        <taxon>Sphingobium</taxon>
    </lineage>
</organism>
<keyword evidence="1" id="KW-0732">Signal</keyword>
<dbReference type="EMBL" id="JAHGAW010000008">
    <property type="protein sequence ID" value="MBT2187781.1"/>
    <property type="molecule type" value="Genomic_DNA"/>
</dbReference>
<keyword evidence="3" id="KW-1185">Reference proteome</keyword>
<dbReference type="Proteomes" id="UP001138757">
    <property type="component" value="Unassembled WGS sequence"/>
</dbReference>
<evidence type="ECO:0008006" key="4">
    <source>
        <dbReference type="Google" id="ProtNLM"/>
    </source>
</evidence>
<evidence type="ECO:0000313" key="3">
    <source>
        <dbReference type="Proteomes" id="UP001138757"/>
    </source>
</evidence>
<evidence type="ECO:0000313" key="2">
    <source>
        <dbReference type="EMBL" id="MBT2187781.1"/>
    </source>
</evidence>
<gene>
    <name evidence="2" type="ORF">KK488_12575</name>
</gene>
<evidence type="ECO:0000256" key="1">
    <source>
        <dbReference type="SAM" id="SignalP"/>
    </source>
</evidence>
<feature type="signal peptide" evidence="1">
    <location>
        <begin position="1"/>
        <end position="23"/>
    </location>
</feature>
<accession>A0A9X1DD03</accession>
<protein>
    <recommendedName>
        <fullName evidence="4">DUF1330 domain-containing protein</fullName>
    </recommendedName>
</protein>
<feature type="chain" id="PRO_5040761442" description="DUF1330 domain-containing protein" evidence="1">
    <location>
        <begin position="24"/>
        <end position="228"/>
    </location>
</feature>
<reference evidence="2" key="1">
    <citation type="submission" date="2021-05" db="EMBL/GenBank/DDBJ databases">
        <title>Genome of Sphingobium sp. strain.</title>
        <authorList>
            <person name="Fan R."/>
        </authorList>
    </citation>
    <scope>NUCLEOTIDE SEQUENCE</scope>
    <source>
        <strain evidence="2">H33</strain>
    </source>
</reference>
<proteinExistence type="predicted"/>
<name>A0A9X1DD03_9SPHN</name>
<comment type="caution">
    <text evidence="2">The sequence shown here is derived from an EMBL/GenBank/DDBJ whole genome shotgun (WGS) entry which is preliminary data.</text>
</comment>
<sequence length="228" mass="24381">MQIGTALRIGAAVLCALTLGAAAAPQRDLYEVIAFQDGGAPALADMNPRVLSVIAPTRADLGPSAIYIETDQAGLVRVNDDAQLPNKGPLLIYKALGPHLPSTATVRAGAASLVPGAKGQPRTYYLFAHLEPAEGKEQTFNDFYDATHLTEVIAVPGMQWGMRGRLVSQSPETFDAPRYSAIYEFKSYDLKATMAEVDRRLKVGITKAFPMGSVGRNVLVFYAGPATK</sequence>
<dbReference type="AlphaFoldDB" id="A0A9X1DD03"/>
<dbReference type="RefSeq" id="WP_214624043.1">
    <property type="nucleotide sequence ID" value="NZ_JAHGAW010000008.1"/>
</dbReference>